<evidence type="ECO:0000256" key="1">
    <source>
        <dbReference type="SAM" id="MobiDB-lite"/>
    </source>
</evidence>
<dbReference type="STRING" id="109264.A0A1F8A611"/>
<keyword evidence="2" id="KW-0472">Membrane</keyword>
<dbReference type="PANTHER" id="PTHR38426">
    <property type="entry name" value="MAINTENANCE OF TELOMERE CAPPING PROTEIN 4"/>
    <property type="match status" value="1"/>
</dbReference>
<feature type="compositionally biased region" description="Basic and acidic residues" evidence="1">
    <location>
        <begin position="904"/>
        <end position="913"/>
    </location>
</feature>
<dbReference type="GeneID" id="34447072"/>
<dbReference type="OrthoDB" id="5034579at2759"/>
<feature type="compositionally biased region" description="Basic and acidic residues" evidence="1">
    <location>
        <begin position="508"/>
        <end position="520"/>
    </location>
</feature>
<organism evidence="3 4">
    <name type="scientific">Aspergillus bombycis</name>
    <dbReference type="NCBI Taxonomy" id="109264"/>
    <lineage>
        <taxon>Eukaryota</taxon>
        <taxon>Fungi</taxon>
        <taxon>Dikarya</taxon>
        <taxon>Ascomycota</taxon>
        <taxon>Pezizomycotina</taxon>
        <taxon>Eurotiomycetes</taxon>
        <taxon>Eurotiomycetidae</taxon>
        <taxon>Eurotiales</taxon>
        <taxon>Aspergillaceae</taxon>
        <taxon>Aspergillus</taxon>
    </lineage>
</organism>
<feature type="region of interest" description="Disordered" evidence="1">
    <location>
        <begin position="417"/>
        <end position="456"/>
    </location>
</feature>
<feature type="transmembrane region" description="Helical" evidence="2">
    <location>
        <begin position="1189"/>
        <end position="1210"/>
    </location>
</feature>
<sequence>MSQRTDASPTPPNPLPKVDENPLRSGSWRSSRGLESNDKPDRQRSLRMSEGRESGELEGSTLGSSSRDGDKGGRGSRRTRSSGGFLLDSSFLPRSSSLRHSYHRAHHSESERKEKRGTPPDSEIVVPKKRSRFPWSRQKEPTKESSAALPEREASQETPGPSHSQQDAVPHPSQTAEVGSEAPLGLDRDSLQIVNLALNLSESRRVSAHGRVPSGRVAGGRWTASAGQPSVSLNERGAPIALGSQNDSPYPRRSFTQIPVDNRSNRLGASHMDQAVHAPSSVLNLLPDSANSNSLPHVFSDGTLARAEKARRHFELFSEYLRLLPSLPPLKPHEAHTDPDSTPAGAGDTPPGRSYNPLQSIRNRKVRFRERCPIDTDAEGWTNVGKVHEWVDSIESQYNQQDHSSFECLKLPPFHQGSKDLSHKEPEDDEIIAASPSSSLRRTSRASSVKARRPKSDWMISPPELLADIAWVEDIQNKSKLIDKDGNNLYPDAAMLIPSDALKPKTRNPQEELPSRRESVDTDQPTSHTSLSDAHPGLTPEFKRIGRGRRRHRFQGTSHIVRSSGGRHKLRRRSSSSSSASSRDDKQYWKYQGESMVSPRRSTSLRPEPSRAKGYVAPPDESSLDMKIRSPQSSSFQRSWKASDRTKSQEQRESISSAPSVDDRYDRLTTSVTADGRVPLTPIQPTFFPSIASNLSPPSSRSPSPSKGRFPRAIIPRRERSKSNSRPKDAVDNSSPESEVLRSNSLSEYSEGLPRIGRLDPSPLLDQTPSTHQDGRIRSSQQARKGLTQHESKLRGIFKGPGKIAEKVGNEVSKMGGLILKKDSLAHSRQSSFESHVTSDDETVLTDAEESKGDKTTNIKASLRRLPTFSEDYSLAARRESEKATGKNYLSAPLPFTSPTRQGDQPEGHRRSDLGSPQKTSSESEMKSARETGSRDEALSTSQQKRPDVRKKPGKVPTFGPELHTIREQIKKGRIKDPSVPYSLTRPPITGLAQAKASHEPSSHERRSTPSSQSRSWSISERSVSTSTESGVPAKREVERTRALLLSSGIKAREITRRAHTVRNPPPEFLRRAFGSDTPVPEVPRSHEFNLAIQALVKRFEKSEELFQRSMDGYPGAKLSSLSSHLGALEDLVNNSLNPRVRAAAQDAEDLSIQLNTTSTLAVKQLSDTLDKGIRRRHRRLRWIRRTGFVMLEWALVGILWWVWLIVMAFKLLRGVFQGVISGVRWVLWL</sequence>
<dbReference type="AlphaFoldDB" id="A0A1F8A611"/>
<feature type="compositionally biased region" description="Basic and acidic residues" evidence="1">
    <location>
        <begin position="35"/>
        <end position="55"/>
    </location>
</feature>
<feature type="compositionally biased region" description="Basic and acidic residues" evidence="1">
    <location>
        <begin position="964"/>
        <end position="977"/>
    </location>
</feature>
<feature type="compositionally biased region" description="Low complexity" evidence="1">
    <location>
        <begin position="81"/>
        <end position="92"/>
    </location>
</feature>
<evidence type="ECO:0000313" key="4">
    <source>
        <dbReference type="Proteomes" id="UP000179179"/>
    </source>
</evidence>
<feature type="compositionally biased region" description="Polar residues" evidence="1">
    <location>
        <begin position="630"/>
        <end position="640"/>
    </location>
</feature>
<feature type="region of interest" description="Disordered" evidence="1">
    <location>
        <begin position="1"/>
        <end position="187"/>
    </location>
</feature>
<comment type="caution">
    <text evidence="3">The sequence shown here is derived from an EMBL/GenBank/DDBJ whole genome shotgun (WGS) entry which is preliminary data.</text>
</comment>
<keyword evidence="2" id="KW-0812">Transmembrane</keyword>
<feature type="compositionally biased region" description="Basic and acidic residues" evidence="1">
    <location>
        <begin position="417"/>
        <end position="426"/>
    </location>
</feature>
<evidence type="ECO:0000256" key="2">
    <source>
        <dbReference type="SAM" id="Phobius"/>
    </source>
</evidence>
<feature type="region of interest" description="Disordered" evidence="1">
    <location>
        <begin position="828"/>
        <end position="1036"/>
    </location>
</feature>
<proteinExistence type="predicted"/>
<feature type="compositionally biased region" description="Basic residues" evidence="1">
    <location>
        <begin position="565"/>
        <end position="574"/>
    </location>
</feature>
<feature type="compositionally biased region" description="Low complexity" evidence="1">
    <location>
        <begin position="433"/>
        <end position="448"/>
    </location>
</feature>
<dbReference type="PANTHER" id="PTHR38426:SF1">
    <property type="entry name" value="MAINTENANCE OF TELOMERE CAPPING PROTEIN 4"/>
    <property type="match status" value="1"/>
</dbReference>
<feature type="region of interest" description="Disordered" evidence="1">
    <location>
        <begin position="211"/>
        <end position="234"/>
    </location>
</feature>
<dbReference type="EMBL" id="LYCR01000026">
    <property type="protein sequence ID" value="OGM47123.1"/>
    <property type="molecule type" value="Genomic_DNA"/>
</dbReference>
<feature type="compositionally biased region" description="Basic and acidic residues" evidence="1">
    <location>
        <begin position="641"/>
        <end position="653"/>
    </location>
</feature>
<feature type="compositionally biased region" description="Basic residues" evidence="1">
    <location>
        <begin position="545"/>
        <end position="554"/>
    </location>
</feature>
<dbReference type="RefSeq" id="XP_022390840.1">
    <property type="nucleotide sequence ID" value="XM_022530812.1"/>
</dbReference>
<keyword evidence="4" id="KW-1185">Reference proteome</keyword>
<feature type="region of interest" description="Disordered" evidence="1">
    <location>
        <begin position="328"/>
        <end position="361"/>
    </location>
</feature>
<feature type="compositionally biased region" description="Low complexity" evidence="1">
    <location>
        <begin position="57"/>
        <end position="66"/>
    </location>
</feature>
<dbReference type="Proteomes" id="UP000179179">
    <property type="component" value="Unassembled WGS sequence"/>
</dbReference>
<feature type="compositionally biased region" description="Basic and acidic residues" evidence="1">
    <location>
        <begin position="997"/>
        <end position="1008"/>
    </location>
</feature>
<feature type="region of interest" description="Disordered" evidence="1">
    <location>
        <begin position="500"/>
        <end position="791"/>
    </location>
</feature>
<protein>
    <submittedName>
        <fullName evidence="3">Uncharacterized protein</fullName>
    </submittedName>
</protein>
<feature type="compositionally biased region" description="Low complexity" evidence="1">
    <location>
        <begin position="689"/>
        <end position="706"/>
    </location>
</feature>
<name>A0A1F8A611_9EURO</name>
<evidence type="ECO:0000313" key="3">
    <source>
        <dbReference type="EMBL" id="OGM47123.1"/>
    </source>
</evidence>
<feature type="compositionally biased region" description="Basic and acidic residues" evidence="1">
    <location>
        <begin position="716"/>
        <end position="731"/>
    </location>
</feature>
<accession>A0A1F8A611</accession>
<feature type="compositionally biased region" description="Polar residues" evidence="1">
    <location>
        <begin position="732"/>
        <end position="748"/>
    </location>
</feature>
<feature type="compositionally biased region" description="Polar residues" evidence="1">
    <location>
        <begin position="156"/>
        <end position="177"/>
    </location>
</feature>
<dbReference type="InterPro" id="IPR038769">
    <property type="entry name" value="MTC4"/>
</dbReference>
<feature type="compositionally biased region" description="Basic and acidic residues" evidence="1">
    <location>
        <begin position="922"/>
        <end position="938"/>
    </location>
</feature>
<feature type="compositionally biased region" description="Low complexity" evidence="1">
    <location>
        <begin position="1009"/>
        <end position="1030"/>
    </location>
</feature>
<reference evidence="3 4" key="1">
    <citation type="journal article" date="2016" name="Genome Biol. Evol.">
        <title>Draft genome sequence of an aflatoxigenic Aspergillus species, A. bombycis.</title>
        <authorList>
            <person name="Moore G.G."/>
            <person name="Mack B.M."/>
            <person name="Beltz S.B."/>
            <person name="Gilbert M.K."/>
        </authorList>
    </citation>
    <scope>NUCLEOTIDE SEQUENCE [LARGE SCALE GENOMIC DNA]</scope>
    <source>
        <strain evidence="4">NRRL 26010</strain>
    </source>
</reference>
<feature type="compositionally biased region" description="Basic and acidic residues" evidence="1">
    <location>
        <begin position="107"/>
        <end position="118"/>
    </location>
</feature>
<keyword evidence="2" id="KW-1133">Transmembrane helix</keyword>
<gene>
    <name evidence="3" type="ORF">ABOM_003682</name>
</gene>
<feature type="compositionally biased region" description="Polar residues" evidence="1">
    <location>
        <begin position="522"/>
        <end position="532"/>
    </location>
</feature>
<feature type="compositionally biased region" description="Polar residues" evidence="1">
    <location>
        <begin position="765"/>
        <end position="783"/>
    </location>
</feature>
<feature type="compositionally biased region" description="Low complexity" evidence="1">
    <location>
        <begin position="23"/>
        <end position="34"/>
    </location>
</feature>